<keyword evidence="1" id="KW-1133">Transmembrane helix</keyword>
<accession>A0A6L9GAW7</accession>
<evidence type="ECO:0000313" key="3">
    <source>
        <dbReference type="Proteomes" id="UP000477543"/>
    </source>
</evidence>
<sequence length="62" mass="7003">MEYIPWFAWIAIAGIVVFGLVQAIQAANRNSSVTRSQGLQDARISELERKVDELSQNLGERR</sequence>
<dbReference type="AlphaFoldDB" id="A0A6L9GAW7"/>
<keyword evidence="1" id="KW-0472">Membrane</keyword>
<name>A0A6L9GAW7_9MICC</name>
<keyword evidence="1" id="KW-0812">Transmembrane</keyword>
<feature type="transmembrane region" description="Helical" evidence="1">
    <location>
        <begin position="6"/>
        <end position="27"/>
    </location>
</feature>
<comment type="caution">
    <text evidence="2">The sequence shown here is derived from an EMBL/GenBank/DDBJ whole genome shotgun (WGS) entry which is preliminary data.</text>
</comment>
<dbReference type="EMBL" id="WYDN01000008">
    <property type="protein sequence ID" value="NAZ16486.1"/>
    <property type="molecule type" value="Genomic_DNA"/>
</dbReference>
<dbReference type="Proteomes" id="UP000477543">
    <property type="component" value="Unassembled WGS sequence"/>
</dbReference>
<evidence type="ECO:0000256" key="1">
    <source>
        <dbReference type="SAM" id="Phobius"/>
    </source>
</evidence>
<evidence type="ECO:0000313" key="2">
    <source>
        <dbReference type="EMBL" id="NAZ16486.1"/>
    </source>
</evidence>
<dbReference type="RefSeq" id="WP_161449246.1">
    <property type="nucleotide sequence ID" value="NZ_WYDN01000008.1"/>
</dbReference>
<proteinExistence type="predicted"/>
<protein>
    <submittedName>
        <fullName evidence="2">Uncharacterized protein</fullName>
    </submittedName>
</protein>
<organism evidence="2 3">
    <name type="scientific">Glutamicibacter soli</name>
    <dbReference type="NCBI Taxonomy" id="453836"/>
    <lineage>
        <taxon>Bacteria</taxon>
        <taxon>Bacillati</taxon>
        <taxon>Actinomycetota</taxon>
        <taxon>Actinomycetes</taxon>
        <taxon>Micrococcales</taxon>
        <taxon>Micrococcaceae</taxon>
        <taxon>Glutamicibacter</taxon>
    </lineage>
</organism>
<gene>
    <name evidence="2" type="ORF">GT020_10480</name>
</gene>
<reference evidence="2 3" key="1">
    <citation type="submission" date="2020-01" db="EMBL/GenBank/DDBJ databases">
        <title>Glutamicibacter soli M275.</title>
        <authorList>
            <person name="Meng X."/>
        </authorList>
    </citation>
    <scope>NUCLEOTIDE SEQUENCE [LARGE SCALE GENOMIC DNA]</scope>
    <source>
        <strain evidence="2 3">M275</strain>
    </source>
</reference>